<name>A0A9X9PW71_GULGU</name>
<gene>
    <name evidence="3" type="ORF">BN2614_LOCUS4</name>
</gene>
<protein>
    <recommendedName>
        <fullName evidence="2">CSC1/OSCA1-like 7TM region domain-containing protein</fullName>
    </recommendedName>
</protein>
<dbReference type="PANTHER" id="PTHR13018:SF21">
    <property type="entry name" value="CALCIUM PERMEABLE STRESS-GATED CATION CHANNEL 1"/>
    <property type="match status" value="1"/>
</dbReference>
<reference evidence="3 4" key="1">
    <citation type="submission" date="2018-10" db="EMBL/GenBank/DDBJ databases">
        <authorList>
            <person name="Ekblom R."/>
            <person name="Jareborg N."/>
        </authorList>
    </citation>
    <scope>NUCLEOTIDE SEQUENCE [LARGE SCALE GENOMIC DNA]</scope>
    <source>
        <tissue evidence="3">Muscle</tissue>
    </source>
</reference>
<dbReference type="PANTHER" id="PTHR13018">
    <property type="entry name" value="PROBABLE MEMBRANE PROTEIN DUF221-RELATED"/>
    <property type="match status" value="1"/>
</dbReference>
<evidence type="ECO:0000313" key="4">
    <source>
        <dbReference type="Proteomes" id="UP000269945"/>
    </source>
</evidence>
<evidence type="ECO:0000313" key="3">
    <source>
        <dbReference type="EMBL" id="VCW69262.1"/>
    </source>
</evidence>
<proteinExistence type="predicted"/>
<keyword evidence="1" id="KW-0812">Transmembrane</keyword>
<comment type="caution">
    <text evidence="3">The sequence shown here is derived from an EMBL/GenBank/DDBJ whole genome shotgun (WGS) entry which is preliminary data.</text>
</comment>
<feature type="non-terminal residue" evidence="3">
    <location>
        <position position="147"/>
    </location>
</feature>
<feature type="transmembrane region" description="Helical" evidence="1">
    <location>
        <begin position="83"/>
        <end position="104"/>
    </location>
</feature>
<keyword evidence="4" id="KW-1185">Reference proteome</keyword>
<dbReference type="GO" id="GO:0005886">
    <property type="term" value="C:plasma membrane"/>
    <property type="evidence" value="ECO:0007669"/>
    <property type="project" value="TreeGrafter"/>
</dbReference>
<evidence type="ECO:0000259" key="2">
    <source>
        <dbReference type="Pfam" id="PF02714"/>
    </source>
</evidence>
<sequence>MMNVFSVVIAYSITCPIIVPFGLLYLCMKHVTDRYNMYYSYAPTKLNEQIHMAAVYQAIFAPLLGLFWMLFFSILRLGTLHTITFFSLSTLIFSMIIAFLSTLLGKLQGVSDYEVSYPSFPPFVLAAPCPLTPSHGSRLPPDLCTPG</sequence>
<feature type="transmembrane region" description="Helical" evidence="1">
    <location>
        <begin position="49"/>
        <end position="71"/>
    </location>
</feature>
<evidence type="ECO:0000256" key="1">
    <source>
        <dbReference type="SAM" id="Phobius"/>
    </source>
</evidence>
<keyword evidence="1" id="KW-1133">Transmembrane helix</keyword>
<dbReference type="Pfam" id="PF02714">
    <property type="entry name" value="RSN1_7TM"/>
    <property type="match status" value="1"/>
</dbReference>
<dbReference type="AlphaFoldDB" id="A0A9X9PW71"/>
<dbReference type="EMBL" id="CYRY02004792">
    <property type="protein sequence ID" value="VCW69262.1"/>
    <property type="molecule type" value="Genomic_DNA"/>
</dbReference>
<feature type="domain" description="CSC1/OSCA1-like 7TM region" evidence="2">
    <location>
        <begin position="1"/>
        <end position="79"/>
    </location>
</feature>
<dbReference type="InterPro" id="IPR045122">
    <property type="entry name" value="Csc1-like"/>
</dbReference>
<dbReference type="InterPro" id="IPR003864">
    <property type="entry name" value="CSC1/OSCA1-like_7TM"/>
</dbReference>
<organism evidence="3 4">
    <name type="scientific">Gulo gulo</name>
    <name type="common">Wolverine</name>
    <name type="synonym">Gluton</name>
    <dbReference type="NCBI Taxonomy" id="48420"/>
    <lineage>
        <taxon>Eukaryota</taxon>
        <taxon>Metazoa</taxon>
        <taxon>Chordata</taxon>
        <taxon>Craniata</taxon>
        <taxon>Vertebrata</taxon>
        <taxon>Euteleostomi</taxon>
        <taxon>Mammalia</taxon>
        <taxon>Eutheria</taxon>
        <taxon>Laurasiatheria</taxon>
        <taxon>Carnivora</taxon>
        <taxon>Caniformia</taxon>
        <taxon>Musteloidea</taxon>
        <taxon>Mustelidae</taxon>
        <taxon>Guloninae</taxon>
        <taxon>Gulo</taxon>
    </lineage>
</organism>
<keyword evidence="1" id="KW-0472">Membrane</keyword>
<accession>A0A9X9PW71</accession>
<feature type="transmembrane region" description="Helical" evidence="1">
    <location>
        <begin position="6"/>
        <end position="28"/>
    </location>
</feature>
<dbReference type="GO" id="GO:0005227">
    <property type="term" value="F:calcium-activated cation channel activity"/>
    <property type="evidence" value="ECO:0007669"/>
    <property type="project" value="InterPro"/>
</dbReference>
<dbReference type="Proteomes" id="UP000269945">
    <property type="component" value="Unassembled WGS sequence"/>
</dbReference>